<dbReference type="InterPro" id="IPR010921">
    <property type="entry name" value="Trp_repressor/repl_initiator"/>
</dbReference>
<dbReference type="SUPFAM" id="SSF48295">
    <property type="entry name" value="TrpR-like"/>
    <property type="match status" value="1"/>
</dbReference>
<dbReference type="GO" id="GO:0043565">
    <property type="term" value="F:sequence-specific DNA binding"/>
    <property type="evidence" value="ECO:0007669"/>
    <property type="project" value="InterPro"/>
</dbReference>
<dbReference type="STRING" id="935700.jaqu_24850"/>
<comment type="caution">
    <text evidence="1">The sequence shown here is derived from an EMBL/GenBank/DDBJ whole genome shotgun (WGS) entry which is preliminary data.</text>
</comment>
<organism evidence="1 2">
    <name type="scientific">Jannaschia aquimarina</name>
    <dbReference type="NCBI Taxonomy" id="935700"/>
    <lineage>
        <taxon>Bacteria</taxon>
        <taxon>Pseudomonadati</taxon>
        <taxon>Pseudomonadota</taxon>
        <taxon>Alphaproteobacteria</taxon>
        <taxon>Rhodobacterales</taxon>
        <taxon>Roseobacteraceae</taxon>
        <taxon>Jannaschia</taxon>
    </lineage>
</organism>
<reference evidence="1 2" key="1">
    <citation type="submission" date="2015-02" db="EMBL/GenBank/DDBJ databases">
        <title>Genome Sequence of Jannaschia aquimarina DSM28248, a member of the Roseobacter clade.</title>
        <authorList>
            <person name="Voget S."/>
            <person name="Daniel R."/>
        </authorList>
    </citation>
    <scope>NUCLEOTIDE SEQUENCE [LARGE SCALE GENOMIC DNA]</scope>
    <source>
        <strain evidence="1 2">GSW-M26</strain>
    </source>
</reference>
<dbReference type="EMBL" id="JYFE01000043">
    <property type="protein sequence ID" value="KIT15806.1"/>
    <property type="molecule type" value="Genomic_DNA"/>
</dbReference>
<protein>
    <recommendedName>
        <fullName evidence="3">Transposase</fullName>
    </recommendedName>
</protein>
<dbReference type="GO" id="GO:0004803">
    <property type="term" value="F:transposase activity"/>
    <property type="evidence" value="ECO:0007669"/>
    <property type="project" value="InterPro"/>
</dbReference>
<dbReference type="InterPro" id="IPR002514">
    <property type="entry name" value="Transposase_8"/>
</dbReference>
<dbReference type="AlphaFoldDB" id="A0A0D1EG10"/>
<gene>
    <name evidence="1" type="ORF">jaqu_24850</name>
</gene>
<dbReference type="Proteomes" id="UP000032232">
    <property type="component" value="Unassembled WGS sequence"/>
</dbReference>
<sequence length="129" mass="14017">MAKRKRYAAAVKAEVALEALRGEQTVAELAARFEVHSTLIHQWSEPLSAIDGLDGPACGIAMCRGGGCEAFHHGEPSMEQPVTIGLDLAKSVFRVHGVNGEGRVVVRRQLRRSRVLGVFKRLEPCLVGM</sequence>
<accession>A0A0D1EG10</accession>
<dbReference type="OrthoDB" id="9803878at2"/>
<proteinExistence type="predicted"/>
<dbReference type="GO" id="GO:0006313">
    <property type="term" value="P:DNA transposition"/>
    <property type="evidence" value="ECO:0007669"/>
    <property type="project" value="InterPro"/>
</dbReference>
<dbReference type="PATRIC" id="fig|935700.4.peg.2560"/>
<evidence type="ECO:0000313" key="2">
    <source>
        <dbReference type="Proteomes" id="UP000032232"/>
    </source>
</evidence>
<evidence type="ECO:0000313" key="1">
    <source>
        <dbReference type="EMBL" id="KIT15806.1"/>
    </source>
</evidence>
<name>A0A0D1EG10_9RHOB</name>
<evidence type="ECO:0008006" key="3">
    <source>
        <dbReference type="Google" id="ProtNLM"/>
    </source>
</evidence>
<dbReference type="Pfam" id="PF01527">
    <property type="entry name" value="HTH_Tnp_1"/>
    <property type="match status" value="1"/>
</dbReference>
<keyword evidence="2" id="KW-1185">Reference proteome</keyword>